<dbReference type="AlphaFoldDB" id="A0A7R9UER9"/>
<evidence type="ECO:0000313" key="4">
    <source>
        <dbReference type="EMBL" id="CAD8264117.1"/>
    </source>
</evidence>
<keyword evidence="2" id="KW-0732">Signal</keyword>
<dbReference type="PANTHER" id="PTHR10219">
    <property type="entry name" value="GLYCOLIPID TRANSFER PROTEIN-RELATED"/>
    <property type="match status" value="1"/>
</dbReference>
<sequence>MWHGHYLGAAGVCVALAAWGLAQASVQLPGLVGPLSFDEGLPPNLGAFQEAPGLLSAMTHELKQARIRKGDVSLHSVLRTTHLLNEMLERVKLRVAVWNNNRNAGKVEKAASEWGAKSVAEMLALEHQAGIHKSGGRIMDDSAACGLLWLRRSIHFFVELVDASVENDKRPPASLVKPAQEAYSRSLASFHTFTTRAFFRTLLSMLPNSEAYMPALMTPMYQSGMVRMLAMARKECQRGLSSLIPTPPPPELPYADPSFERRWIRVVPRDLGVARNRPGGAGFCQSREEDAEGLEGPSLGVRHGGHEEILSPVWGARRAGLRL</sequence>
<gene>
    <name evidence="4" type="ORF">PPYR1160_LOCUS13620</name>
</gene>
<dbReference type="InterPro" id="IPR014830">
    <property type="entry name" value="Glycolipid_transfer_prot_dom"/>
</dbReference>
<dbReference type="Gene3D" id="1.10.3520.10">
    <property type="entry name" value="Glycolipid transfer protein"/>
    <property type="match status" value="1"/>
</dbReference>
<feature type="domain" description="Glycolipid transfer protein" evidence="3">
    <location>
        <begin position="101"/>
        <end position="216"/>
    </location>
</feature>
<protein>
    <recommendedName>
        <fullName evidence="3">Glycolipid transfer protein domain-containing protein</fullName>
    </recommendedName>
</protein>
<dbReference type="InterPro" id="IPR036497">
    <property type="entry name" value="GLTP_sf"/>
</dbReference>
<feature type="region of interest" description="Disordered" evidence="1">
    <location>
        <begin position="278"/>
        <end position="302"/>
    </location>
</feature>
<dbReference type="GO" id="GO:1902388">
    <property type="term" value="F:ceramide 1-phosphate transfer activity"/>
    <property type="evidence" value="ECO:0007669"/>
    <property type="project" value="TreeGrafter"/>
</dbReference>
<accession>A0A7R9UER9</accession>
<name>A0A7R9UER9_9STRA</name>
<reference evidence="4" key="1">
    <citation type="submission" date="2021-01" db="EMBL/GenBank/DDBJ databases">
        <authorList>
            <person name="Corre E."/>
            <person name="Pelletier E."/>
            <person name="Niang G."/>
            <person name="Scheremetjew M."/>
            <person name="Finn R."/>
            <person name="Kale V."/>
            <person name="Holt S."/>
            <person name="Cochrane G."/>
            <person name="Meng A."/>
            <person name="Brown T."/>
            <person name="Cohen L."/>
        </authorList>
    </citation>
    <scope>NUCLEOTIDE SEQUENCE</scope>
    <source>
        <strain evidence="4">CCMP2078</strain>
    </source>
</reference>
<dbReference type="GO" id="GO:0016020">
    <property type="term" value="C:membrane"/>
    <property type="evidence" value="ECO:0007669"/>
    <property type="project" value="TreeGrafter"/>
</dbReference>
<evidence type="ECO:0000259" key="3">
    <source>
        <dbReference type="Pfam" id="PF08718"/>
    </source>
</evidence>
<organism evidence="4">
    <name type="scientific">Pinguiococcus pyrenoidosus</name>
    <dbReference type="NCBI Taxonomy" id="172671"/>
    <lineage>
        <taxon>Eukaryota</taxon>
        <taxon>Sar</taxon>
        <taxon>Stramenopiles</taxon>
        <taxon>Ochrophyta</taxon>
        <taxon>Pinguiophyceae</taxon>
        <taxon>Pinguiochrysidales</taxon>
        <taxon>Pinguiochrysidaceae</taxon>
        <taxon>Pinguiococcus</taxon>
    </lineage>
</organism>
<dbReference type="EMBL" id="HBEA01017926">
    <property type="protein sequence ID" value="CAD8264117.1"/>
    <property type="molecule type" value="Transcribed_RNA"/>
</dbReference>
<dbReference type="SUPFAM" id="SSF110004">
    <property type="entry name" value="Glycolipid transfer protein, GLTP"/>
    <property type="match status" value="1"/>
</dbReference>
<proteinExistence type="predicted"/>
<dbReference type="GO" id="GO:0005829">
    <property type="term" value="C:cytosol"/>
    <property type="evidence" value="ECO:0007669"/>
    <property type="project" value="TreeGrafter"/>
</dbReference>
<dbReference type="GO" id="GO:1902387">
    <property type="term" value="F:ceramide 1-phosphate binding"/>
    <property type="evidence" value="ECO:0007669"/>
    <property type="project" value="TreeGrafter"/>
</dbReference>
<dbReference type="Pfam" id="PF08718">
    <property type="entry name" value="GLTP"/>
    <property type="match status" value="1"/>
</dbReference>
<dbReference type="PANTHER" id="PTHR10219:SF43">
    <property type="entry name" value="GLYCOLIPID TRANSFER PROTEIN DOMAIN-CONTAINING PROTEIN"/>
    <property type="match status" value="1"/>
</dbReference>
<feature type="chain" id="PRO_5030750433" description="Glycolipid transfer protein domain-containing protein" evidence="2">
    <location>
        <begin position="25"/>
        <end position="323"/>
    </location>
</feature>
<feature type="signal peptide" evidence="2">
    <location>
        <begin position="1"/>
        <end position="24"/>
    </location>
</feature>
<evidence type="ECO:0000256" key="2">
    <source>
        <dbReference type="SAM" id="SignalP"/>
    </source>
</evidence>
<evidence type="ECO:0000256" key="1">
    <source>
        <dbReference type="SAM" id="MobiDB-lite"/>
    </source>
</evidence>